<dbReference type="Proteomes" id="UP000053477">
    <property type="component" value="Unassembled WGS sequence"/>
</dbReference>
<sequence>LRVEWAKSLARAERWEEEVRLLKVEMTRTLLFLQYKSARWLDWARERTESPPDIQSGILAYAQKQAALSHQIAEKFASHWL</sequence>
<name>A0A0H2R2M4_9AGAM</name>
<dbReference type="STRING" id="27342.A0A0H2R2M4"/>
<accession>A0A0H2R2M4</accession>
<feature type="non-terminal residue" evidence="1">
    <location>
        <position position="1"/>
    </location>
</feature>
<feature type="non-terminal residue" evidence="1">
    <location>
        <position position="81"/>
    </location>
</feature>
<reference evidence="1 2" key="1">
    <citation type="submission" date="2015-04" db="EMBL/GenBank/DDBJ databases">
        <title>Complete genome sequence of Schizopora paradoxa KUC8140, a cosmopolitan wood degrader in East Asia.</title>
        <authorList>
            <consortium name="DOE Joint Genome Institute"/>
            <person name="Min B."/>
            <person name="Park H."/>
            <person name="Jang Y."/>
            <person name="Kim J.-J."/>
            <person name="Kim K.H."/>
            <person name="Pangilinan J."/>
            <person name="Lipzen A."/>
            <person name="Riley R."/>
            <person name="Grigoriev I.V."/>
            <person name="Spatafora J.W."/>
            <person name="Choi I.-G."/>
        </authorList>
    </citation>
    <scope>NUCLEOTIDE SEQUENCE [LARGE SCALE GENOMIC DNA]</scope>
    <source>
        <strain evidence="1 2">KUC8140</strain>
    </source>
</reference>
<organism evidence="1 2">
    <name type="scientific">Schizopora paradoxa</name>
    <dbReference type="NCBI Taxonomy" id="27342"/>
    <lineage>
        <taxon>Eukaryota</taxon>
        <taxon>Fungi</taxon>
        <taxon>Dikarya</taxon>
        <taxon>Basidiomycota</taxon>
        <taxon>Agaricomycotina</taxon>
        <taxon>Agaricomycetes</taxon>
        <taxon>Hymenochaetales</taxon>
        <taxon>Schizoporaceae</taxon>
        <taxon>Schizopora</taxon>
    </lineage>
</organism>
<dbReference type="InParanoid" id="A0A0H2R2M4"/>
<gene>
    <name evidence="1" type="ORF">SCHPADRAFT_808091</name>
</gene>
<dbReference type="AlphaFoldDB" id="A0A0H2R2M4"/>
<dbReference type="EMBL" id="KQ087095">
    <property type="protein sequence ID" value="KLO03748.1"/>
    <property type="molecule type" value="Genomic_DNA"/>
</dbReference>
<evidence type="ECO:0000313" key="2">
    <source>
        <dbReference type="Proteomes" id="UP000053477"/>
    </source>
</evidence>
<proteinExistence type="predicted"/>
<protein>
    <submittedName>
        <fullName evidence="1">Uncharacterized protein</fullName>
    </submittedName>
</protein>
<dbReference type="OrthoDB" id="3263473at2759"/>
<evidence type="ECO:0000313" key="1">
    <source>
        <dbReference type="EMBL" id="KLO03748.1"/>
    </source>
</evidence>
<keyword evidence="2" id="KW-1185">Reference proteome</keyword>